<dbReference type="OrthoDB" id="8854917at2759"/>
<proteinExistence type="predicted"/>
<dbReference type="Proteomes" id="UP000319801">
    <property type="component" value="Unassembled WGS sequence"/>
</dbReference>
<sequence>MSSVNSAACLLARNHYYQSSSEQAPSRWILSLVLKSPLSSHTSSHRPRSADRMIKYTYKTQLKTSSNIP</sequence>
<name>A0A556U2I6_BAGYA</name>
<gene>
    <name evidence="1" type="ORF">Baya_7791</name>
</gene>
<evidence type="ECO:0000313" key="1">
    <source>
        <dbReference type="EMBL" id="TSM04906.1"/>
    </source>
</evidence>
<comment type="caution">
    <text evidence="1">The sequence shown here is derived from an EMBL/GenBank/DDBJ whole genome shotgun (WGS) entry which is preliminary data.</text>
</comment>
<dbReference type="AlphaFoldDB" id="A0A556U2I6"/>
<organism evidence="1 2">
    <name type="scientific">Bagarius yarrelli</name>
    <name type="common">Goonch</name>
    <name type="synonym">Bagrus yarrelli</name>
    <dbReference type="NCBI Taxonomy" id="175774"/>
    <lineage>
        <taxon>Eukaryota</taxon>
        <taxon>Metazoa</taxon>
        <taxon>Chordata</taxon>
        <taxon>Craniata</taxon>
        <taxon>Vertebrata</taxon>
        <taxon>Euteleostomi</taxon>
        <taxon>Actinopterygii</taxon>
        <taxon>Neopterygii</taxon>
        <taxon>Teleostei</taxon>
        <taxon>Ostariophysi</taxon>
        <taxon>Siluriformes</taxon>
        <taxon>Sisoridae</taxon>
        <taxon>Sisorinae</taxon>
        <taxon>Bagarius</taxon>
    </lineage>
</organism>
<reference evidence="1 2" key="1">
    <citation type="journal article" date="2019" name="Genome Biol. Evol.">
        <title>Whole-Genome Sequencing of the Giant Devil Catfish, Bagarius yarrelli.</title>
        <authorList>
            <person name="Jiang W."/>
            <person name="Lv Y."/>
            <person name="Cheng L."/>
            <person name="Yang K."/>
            <person name="Chao B."/>
            <person name="Wang X."/>
            <person name="Li Y."/>
            <person name="Pan X."/>
            <person name="You X."/>
            <person name="Zhang Y."/>
            <person name="Yang J."/>
            <person name="Li J."/>
            <person name="Zhang X."/>
            <person name="Liu S."/>
            <person name="Sun C."/>
            <person name="Yang J."/>
            <person name="Shi Q."/>
        </authorList>
    </citation>
    <scope>NUCLEOTIDE SEQUENCE [LARGE SCALE GENOMIC DNA]</scope>
    <source>
        <strain evidence="1">JWS20170419001</strain>
        <tissue evidence="1">Muscle</tissue>
    </source>
</reference>
<keyword evidence="2" id="KW-1185">Reference proteome</keyword>
<dbReference type="EMBL" id="VCAZ01000040">
    <property type="protein sequence ID" value="TSM04906.1"/>
    <property type="molecule type" value="Genomic_DNA"/>
</dbReference>
<accession>A0A556U2I6</accession>
<protein>
    <submittedName>
        <fullName evidence="1">Uncharacterized protein</fullName>
    </submittedName>
</protein>
<evidence type="ECO:0000313" key="2">
    <source>
        <dbReference type="Proteomes" id="UP000319801"/>
    </source>
</evidence>